<dbReference type="Gene3D" id="2.60.120.1440">
    <property type="match status" value="1"/>
</dbReference>
<dbReference type="PANTHER" id="PTHR30273:SF2">
    <property type="entry name" value="PROTEIN FECR"/>
    <property type="match status" value="1"/>
</dbReference>
<dbReference type="InterPro" id="IPR012373">
    <property type="entry name" value="Ferrdict_sens_TM"/>
</dbReference>
<dbReference type="Gene3D" id="3.55.50.30">
    <property type="match status" value="1"/>
</dbReference>
<sequence>MLGRETRPFVVEAAGGVSTALGTQFMVARDGANVDTTVTEHSVRVAATGHDGLLQSVIVNEGQNVHYGQDGLAVPHDAPVAVLTAWRNGQIVFDNEPLSSVIGRLNYYRHGRILLANRRLADRRVSGVFTCSDVDGALSTISQELRVKTVSIGRLITVIY</sequence>
<dbReference type="Proteomes" id="UP001523528">
    <property type="component" value="Unassembled WGS sequence"/>
</dbReference>
<reference evidence="1 2" key="1">
    <citation type="submission" date="2022-06" db="EMBL/GenBank/DDBJ databases">
        <title>Acetobacer genomes from food samples.</title>
        <authorList>
            <person name="Sombolestani A."/>
        </authorList>
    </citation>
    <scope>NUCLEOTIDE SEQUENCE [LARGE SCALE GENOMIC DNA]</scope>
    <source>
        <strain evidence="1 2">R-83285</strain>
    </source>
</reference>
<evidence type="ECO:0000313" key="1">
    <source>
        <dbReference type="EMBL" id="MCP1259963.1"/>
    </source>
</evidence>
<evidence type="ECO:0008006" key="3">
    <source>
        <dbReference type="Google" id="ProtNLM"/>
    </source>
</evidence>
<keyword evidence="2" id="KW-1185">Reference proteome</keyword>
<accession>A0ABT1F772</accession>
<evidence type="ECO:0000313" key="2">
    <source>
        <dbReference type="Proteomes" id="UP001523528"/>
    </source>
</evidence>
<organism evidence="1 2">
    <name type="scientific">Acetobacter lambici</name>
    <dbReference type="NCBI Taxonomy" id="1332824"/>
    <lineage>
        <taxon>Bacteria</taxon>
        <taxon>Pseudomonadati</taxon>
        <taxon>Pseudomonadota</taxon>
        <taxon>Alphaproteobacteria</taxon>
        <taxon>Acetobacterales</taxon>
        <taxon>Acetobacteraceae</taxon>
        <taxon>Acetobacter</taxon>
    </lineage>
</organism>
<dbReference type="PANTHER" id="PTHR30273">
    <property type="entry name" value="PERIPLASMIC SIGNAL SENSOR AND SIGMA FACTOR ACTIVATOR FECR-RELATED"/>
    <property type="match status" value="1"/>
</dbReference>
<name>A0ABT1F772_9PROT</name>
<gene>
    <name evidence="1" type="ORF">NKW50_15425</name>
</gene>
<comment type="caution">
    <text evidence="1">The sequence shown here is derived from an EMBL/GenBank/DDBJ whole genome shotgun (WGS) entry which is preliminary data.</text>
</comment>
<dbReference type="EMBL" id="JAMYZZ010000068">
    <property type="protein sequence ID" value="MCP1259963.1"/>
    <property type="molecule type" value="Genomic_DNA"/>
</dbReference>
<proteinExistence type="predicted"/>
<protein>
    <recommendedName>
        <fullName evidence="3">FecR protein domain-containing protein</fullName>
    </recommendedName>
</protein>